<dbReference type="NCBIfam" id="NF007039">
    <property type="entry name" value="PRK09496.3-2"/>
    <property type="match status" value="1"/>
</dbReference>
<dbReference type="GO" id="GO:0015079">
    <property type="term" value="F:potassium ion transmembrane transporter activity"/>
    <property type="evidence" value="ECO:0007669"/>
    <property type="project" value="InterPro"/>
</dbReference>
<dbReference type="PROSITE" id="PS51201">
    <property type="entry name" value="RCK_N"/>
    <property type="match status" value="2"/>
</dbReference>
<dbReference type="PANTHER" id="PTHR43833:SF5">
    <property type="entry name" value="TRK SYSTEM POTASSIUM UPTAKE PROTEIN TRKA"/>
    <property type="match status" value="1"/>
</dbReference>
<dbReference type="NCBIfam" id="NF007032">
    <property type="entry name" value="PRK09496.1-4"/>
    <property type="match status" value="1"/>
</dbReference>
<dbReference type="InterPro" id="IPR050721">
    <property type="entry name" value="Trk_Ktr_HKT_K-transport"/>
</dbReference>
<dbReference type="InterPro" id="IPR036721">
    <property type="entry name" value="RCK_C_sf"/>
</dbReference>
<evidence type="ECO:0000256" key="4">
    <source>
        <dbReference type="ARBA" id="ARBA00022958"/>
    </source>
</evidence>
<dbReference type="Gene3D" id="3.30.70.1450">
    <property type="entry name" value="Regulator of K+ conductance, C-terminal domain"/>
    <property type="match status" value="2"/>
</dbReference>
<dbReference type="Pfam" id="PF02254">
    <property type="entry name" value="TrkA_N"/>
    <property type="match status" value="2"/>
</dbReference>
<feature type="domain" description="RCK C-terminal" evidence="8">
    <location>
        <begin position="371"/>
        <end position="452"/>
    </location>
</feature>
<accession>A0A9D9HHX8</accession>
<dbReference type="PRINTS" id="PR00335">
    <property type="entry name" value="KUPTAKETRKA"/>
</dbReference>
<comment type="caution">
    <text evidence="9">The sequence shown here is derived from an EMBL/GenBank/DDBJ whole genome shotgun (WGS) entry which is preliminary data.</text>
</comment>
<dbReference type="InterPro" id="IPR006037">
    <property type="entry name" value="RCK_C"/>
</dbReference>
<protein>
    <recommendedName>
        <fullName evidence="1">Trk system potassium uptake protein TrkA</fullName>
    </recommendedName>
</protein>
<dbReference type="NCBIfam" id="NF007038">
    <property type="entry name" value="PRK09496.2-6"/>
    <property type="match status" value="1"/>
</dbReference>
<evidence type="ECO:0000256" key="5">
    <source>
        <dbReference type="ARBA" id="ARBA00023027"/>
    </source>
</evidence>
<dbReference type="InterPro" id="IPR003148">
    <property type="entry name" value="RCK_N"/>
</dbReference>
<dbReference type="EMBL" id="JADIMI010000007">
    <property type="protein sequence ID" value="MBO8451368.1"/>
    <property type="molecule type" value="Genomic_DNA"/>
</dbReference>
<name>A0A9D9HHX8_9BACT</name>
<keyword evidence="4" id="KW-0630">Potassium</keyword>
<dbReference type="PROSITE" id="PS51202">
    <property type="entry name" value="RCK_C"/>
    <property type="match status" value="2"/>
</dbReference>
<evidence type="ECO:0000313" key="10">
    <source>
        <dbReference type="Proteomes" id="UP000823661"/>
    </source>
</evidence>
<keyword evidence="3" id="KW-0633">Potassium transport</keyword>
<evidence type="ECO:0000259" key="7">
    <source>
        <dbReference type="PROSITE" id="PS51201"/>
    </source>
</evidence>
<evidence type="ECO:0000256" key="2">
    <source>
        <dbReference type="ARBA" id="ARBA00022448"/>
    </source>
</evidence>
<dbReference type="InterPro" id="IPR006036">
    <property type="entry name" value="K_uptake_TrkA"/>
</dbReference>
<evidence type="ECO:0000313" key="9">
    <source>
        <dbReference type="EMBL" id="MBO8451368.1"/>
    </source>
</evidence>
<reference evidence="9" key="1">
    <citation type="submission" date="2020-10" db="EMBL/GenBank/DDBJ databases">
        <authorList>
            <person name="Gilroy R."/>
        </authorList>
    </citation>
    <scope>NUCLEOTIDE SEQUENCE</scope>
    <source>
        <strain evidence="9">B1-20833</strain>
    </source>
</reference>
<dbReference type="GO" id="GO:0005886">
    <property type="term" value="C:plasma membrane"/>
    <property type="evidence" value="ECO:0007669"/>
    <property type="project" value="InterPro"/>
</dbReference>
<feature type="domain" description="RCK C-terminal" evidence="8">
    <location>
        <begin position="143"/>
        <end position="229"/>
    </location>
</feature>
<sequence length="452" mass="49888">MKIIIAGAGEVGSHLAKMLSNESNDITVIDSEPARLEALSANTDVITVAGNPSSIEVLKEAGCEDADLFIAVNPSASQDVNIVSSLLAKRLGSKKVTARIDNEEYLTYENKFLFTEMGIDLMFYPEKIAAGEIYDLLKRTASTDSMDFARGRLQMAVFKLDEDSPIIDTKLIDFSQMASTDDLKFRVVAISRNNTTIIPKYDTKFKYHDLVFIISKREGIESLMKYIGKHNIEVNKLMILGGGPIGEMVAKMMCKEIDSVKIIELNKEKCLELSEKLPGNVIVVNGDGRNSDLLLEESIREYDAFVAVTSSTETNILACVAAKRLGIGRTIAEVENIEYIRLAESMGVDAVINKKLITAGRIFKFTLSNKVRFIKYMSGTNAEVIEFIVAPNSLITKGRLKDIEFPKNALIGGVIRGNESLIAVGDTEIKAYDRVAVFALPEAVKEVDRLFR</sequence>
<evidence type="ECO:0000256" key="3">
    <source>
        <dbReference type="ARBA" id="ARBA00022538"/>
    </source>
</evidence>
<feature type="domain" description="RCK N-terminal" evidence="7">
    <location>
        <begin position="1"/>
        <end position="123"/>
    </location>
</feature>
<dbReference type="Proteomes" id="UP000823661">
    <property type="component" value="Unassembled WGS sequence"/>
</dbReference>
<reference evidence="9" key="2">
    <citation type="journal article" date="2021" name="PeerJ">
        <title>Extensive microbial diversity within the chicken gut microbiome revealed by metagenomics and culture.</title>
        <authorList>
            <person name="Gilroy R."/>
            <person name="Ravi A."/>
            <person name="Getino M."/>
            <person name="Pursley I."/>
            <person name="Horton D.L."/>
            <person name="Alikhan N.F."/>
            <person name="Baker D."/>
            <person name="Gharbi K."/>
            <person name="Hall N."/>
            <person name="Watson M."/>
            <person name="Adriaenssens E.M."/>
            <person name="Foster-Nyarko E."/>
            <person name="Jarju S."/>
            <person name="Secka A."/>
            <person name="Antonio M."/>
            <person name="Oren A."/>
            <person name="Chaudhuri R.R."/>
            <person name="La Ragione R."/>
            <person name="Hildebrand F."/>
            <person name="Pallen M.J."/>
        </authorList>
    </citation>
    <scope>NUCLEOTIDE SEQUENCE</scope>
    <source>
        <strain evidence="9">B1-20833</strain>
    </source>
</reference>
<dbReference type="AlphaFoldDB" id="A0A9D9HHX8"/>
<dbReference type="Gene3D" id="3.40.50.720">
    <property type="entry name" value="NAD(P)-binding Rossmann-like Domain"/>
    <property type="match status" value="2"/>
</dbReference>
<evidence type="ECO:0000256" key="6">
    <source>
        <dbReference type="ARBA" id="ARBA00023065"/>
    </source>
</evidence>
<evidence type="ECO:0000256" key="1">
    <source>
        <dbReference type="ARBA" id="ARBA00017378"/>
    </source>
</evidence>
<dbReference type="NCBIfam" id="NF007031">
    <property type="entry name" value="PRK09496.1-2"/>
    <property type="match status" value="1"/>
</dbReference>
<keyword evidence="6" id="KW-0406">Ion transport</keyword>
<evidence type="ECO:0000259" key="8">
    <source>
        <dbReference type="PROSITE" id="PS51202"/>
    </source>
</evidence>
<dbReference type="SUPFAM" id="SSF116726">
    <property type="entry name" value="TrkA C-terminal domain-like"/>
    <property type="match status" value="2"/>
</dbReference>
<keyword evidence="2" id="KW-0813">Transport</keyword>
<feature type="domain" description="RCK N-terminal" evidence="7">
    <location>
        <begin position="234"/>
        <end position="352"/>
    </location>
</feature>
<proteinExistence type="predicted"/>
<dbReference type="SUPFAM" id="SSF51735">
    <property type="entry name" value="NAD(P)-binding Rossmann-fold domains"/>
    <property type="match status" value="2"/>
</dbReference>
<dbReference type="Pfam" id="PF02080">
    <property type="entry name" value="TrkA_C"/>
    <property type="match status" value="2"/>
</dbReference>
<organism evidence="9 10">
    <name type="scientific">Candidatus Cryptobacteroides intestinavium</name>
    <dbReference type="NCBI Taxonomy" id="2840766"/>
    <lineage>
        <taxon>Bacteria</taxon>
        <taxon>Pseudomonadati</taxon>
        <taxon>Bacteroidota</taxon>
        <taxon>Bacteroidia</taxon>
        <taxon>Bacteroidales</taxon>
        <taxon>Candidatus Cryptobacteroides</taxon>
    </lineage>
</organism>
<gene>
    <name evidence="9" type="primary">trkA</name>
    <name evidence="9" type="ORF">IAC06_00585</name>
</gene>
<dbReference type="PANTHER" id="PTHR43833">
    <property type="entry name" value="POTASSIUM CHANNEL PROTEIN 2-RELATED-RELATED"/>
    <property type="match status" value="1"/>
</dbReference>
<dbReference type="InterPro" id="IPR036291">
    <property type="entry name" value="NAD(P)-bd_dom_sf"/>
</dbReference>
<keyword evidence="5" id="KW-0520">NAD</keyword>